<comment type="caution">
    <text evidence="2">The sequence shown here is derived from an EMBL/GenBank/DDBJ whole genome shotgun (WGS) entry which is preliminary data.</text>
</comment>
<evidence type="ECO:0000313" key="3">
    <source>
        <dbReference type="Proteomes" id="UP001595989"/>
    </source>
</evidence>
<keyword evidence="3" id="KW-1185">Reference proteome</keyword>
<dbReference type="InterPro" id="IPR011037">
    <property type="entry name" value="Pyrv_Knase-like_insert_dom_sf"/>
</dbReference>
<dbReference type="Gene3D" id="2.40.33.20">
    <property type="entry name" value="PK beta-barrel domain-like"/>
    <property type="match status" value="1"/>
</dbReference>
<dbReference type="InterPro" id="IPR005302">
    <property type="entry name" value="MoCF_Sase_C"/>
</dbReference>
<gene>
    <name evidence="2" type="ORF">ACFO3D_08960</name>
</gene>
<dbReference type="InterPro" id="IPR005303">
    <property type="entry name" value="MOCOS_middle"/>
</dbReference>
<protein>
    <submittedName>
        <fullName evidence="2">MOSC domain-containing protein</fullName>
    </submittedName>
</protein>
<evidence type="ECO:0000313" key="2">
    <source>
        <dbReference type="EMBL" id="MFC4558342.1"/>
    </source>
</evidence>
<accession>A0ABV9DIV1</accession>
<dbReference type="Proteomes" id="UP001595989">
    <property type="component" value="Unassembled WGS sequence"/>
</dbReference>
<dbReference type="EMBL" id="JBHSFU010000004">
    <property type="protein sequence ID" value="MFC4558342.1"/>
    <property type="molecule type" value="Genomic_DNA"/>
</dbReference>
<reference evidence="3" key="1">
    <citation type="journal article" date="2019" name="Int. J. Syst. Evol. Microbiol.">
        <title>The Global Catalogue of Microorganisms (GCM) 10K type strain sequencing project: providing services to taxonomists for standard genome sequencing and annotation.</title>
        <authorList>
            <consortium name="The Broad Institute Genomics Platform"/>
            <consortium name="The Broad Institute Genome Sequencing Center for Infectious Disease"/>
            <person name="Wu L."/>
            <person name="Ma J."/>
        </authorList>
    </citation>
    <scope>NUCLEOTIDE SEQUENCE [LARGE SCALE GENOMIC DNA]</scope>
    <source>
        <strain evidence="3">CGMCC 4.7426</strain>
    </source>
</reference>
<evidence type="ECO:0000259" key="1">
    <source>
        <dbReference type="PROSITE" id="PS51340"/>
    </source>
</evidence>
<proteinExistence type="predicted"/>
<feature type="domain" description="MOSC" evidence="1">
    <location>
        <begin position="93"/>
        <end position="241"/>
    </location>
</feature>
<dbReference type="SUPFAM" id="SSF50800">
    <property type="entry name" value="PK beta-barrel domain-like"/>
    <property type="match status" value="1"/>
</dbReference>
<dbReference type="Pfam" id="PF03473">
    <property type="entry name" value="MOSC"/>
    <property type="match status" value="1"/>
</dbReference>
<dbReference type="Pfam" id="PF03476">
    <property type="entry name" value="MOSC_N"/>
    <property type="match status" value="1"/>
</dbReference>
<name>A0ABV9DIV1_9BACI</name>
<sequence length="242" mass="28148">MLIGQIKEIVRHPVKSFRGENVQKTKIMDYGLYGDRSHALIDESNNRNFLSITQFQEMVRYKARFVGEERVEEYPKVEIVTPEGNVFDWDNKELMAEIEQKSNRKVSTITYPPAHVPIGPIAEENIQLVTDASLNKIEELWGEAKIDHRRFRPNLIISLEDKNPFEEEKWFGKRLKIGPEVEIELIRHCKRCMIITVNPDNAERSPDLHKTVAKERKNNFGVYASVIKTGDIHVEDEVHLLD</sequence>
<dbReference type="PROSITE" id="PS51340">
    <property type="entry name" value="MOSC"/>
    <property type="match status" value="1"/>
</dbReference>
<dbReference type="RefSeq" id="WP_390294962.1">
    <property type="nucleotide sequence ID" value="NZ_JBHSFU010000004.1"/>
</dbReference>
<organism evidence="2 3">
    <name type="scientific">Virgibacillus kekensis</name>
    <dbReference type="NCBI Taxonomy" id="202261"/>
    <lineage>
        <taxon>Bacteria</taxon>
        <taxon>Bacillati</taxon>
        <taxon>Bacillota</taxon>
        <taxon>Bacilli</taxon>
        <taxon>Bacillales</taxon>
        <taxon>Bacillaceae</taxon>
        <taxon>Virgibacillus</taxon>
    </lineage>
</organism>